<evidence type="ECO:0000313" key="4">
    <source>
        <dbReference type="Proteomes" id="UP001190700"/>
    </source>
</evidence>
<organism evidence="3 4">
    <name type="scientific">Cymbomonas tetramitiformis</name>
    <dbReference type="NCBI Taxonomy" id="36881"/>
    <lineage>
        <taxon>Eukaryota</taxon>
        <taxon>Viridiplantae</taxon>
        <taxon>Chlorophyta</taxon>
        <taxon>Pyramimonadophyceae</taxon>
        <taxon>Pyramimonadales</taxon>
        <taxon>Pyramimonadaceae</taxon>
        <taxon>Cymbomonas</taxon>
    </lineage>
</organism>
<dbReference type="PROSITE" id="PS51782">
    <property type="entry name" value="LYSM"/>
    <property type="match status" value="1"/>
</dbReference>
<gene>
    <name evidence="3" type="ORF">CYMTET_25022</name>
</gene>
<keyword evidence="4" id="KW-1185">Reference proteome</keyword>
<reference evidence="3 4" key="1">
    <citation type="journal article" date="2015" name="Genome Biol. Evol.">
        <title>Comparative Genomics of a Bacterivorous Green Alga Reveals Evolutionary Causalities and Consequences of Phago-Mixotrophic Mode of Nutrition.</title>
        <authorList>
            <person name="Burns J.A."/>
            <person name="Paasch A."/>
            <person name="Narechania A."/>
            <person name="Kim E."/>
        </authorList>
    </citation>
    <scope>NUCLEOTIDE SEQUENCE [LARGE SCALE GENOMIC DNA]</scope>
    <source>
        <strain evidence="3 4">PLY_AMNH</strain>
    </source>
</reference>
<evidence type="ECO:0000259" key="2">
    <source>
        <dbReference type="PROSITE" id="PS51782"/>
    </source>
</evidence>
<feature type="domain" description="LysM" evidence="2">
    <location>
        <begin position="44"/>
        <end position="88"/>
    </location>
</feature>
<protein>
    <recommendedName>
        <fullName evidence="2">LysM domain-containing protein</fullName>
    </recommendedName>
</protein>
<keyword evidence="1" id="KW-0472">Membrane</keyword>
<keyword evidence="1" id="KW-0812">Transmembrane</keyword>
<proteinExistence type="predicted"/>
<dbReference type="Proteomes" id="UP001190700">
    <property type="component" value="Unassembled WGS sequence"/>
</dbReference>
<evidence type="ECO:0000256" key="1">
    <source>
        <dbReference type="SAM" id="Phobius"/>
    </source>
</evidence>
<dbReference type="SUPFAM" id="SSF54106">
    <property type="entry name" value="LysM domain"/>
    <property type="match status" value="1"/>
</dbReference>
<dbReference type="SMART" id="SM00257">
    <property type="entry name" value="LysM"/>
    <property type="match status" value="1"/>
</dbReference>
<dbReference type="AlphaFoldDB" id="A0AAE0FVF6"/>
<keyword evidence="1" id="KW-1133">Transmembrane helix</keyword>
<dbReference type="InterPro" id="IPR018392">
    <property type="entry name" value="LysM"/>
</dbReference>
<evidence type="ECO:0000313" key="3">
    <source>
        <dbReference type="EMBL" id="KAK3266348.1"/>
    </source>
</evidence>
<feature type="transmembrane region" description="Helical" evidence="1">
    <location>
        <begin position="104"/>
        <end position="121"/>
    </location>
</feature>
<accession>A0AAE0FVF6</accession>
<dbReference type="InterPro" id="IPR036779">
    <property type="entry name" value="LysM_dom_sf"/>
</dbReference>
<dbReference type="Gene3D" id="3.10.350.10">
    <property type="entry name" value="LysM domain"/>
    <property type="match status" value="1"/>
</dbReference>
<dbReference type="EMBL" id="LGRX02013173">
    <property type="protein sequence ID" value="KAK3266348.1"/>
    <property type="molecule type" value="Genomic_DNA"/>
</dbReference>
<comment type="caution">
    <text evidence="3">The sequence shown here is derived from an EMBL/GenBank/DDBJ whole genome shotgun (WGS) entry which is preliminary data.</text>
</comment>
<dbReference type="Pfam" id="PF01476">
    <property type="entry name" value="LysM"/>
    <property type="match status" value="1"/>
</dbReference>
<dbReference type="CDD" id="cd00118">
    <property type="entry name" value="LysM"/>
    <property type="match status" value="1"/>
</dbReference>
<name>A0AAE0FVF6_9CHLO</name>
<sequence length="126" mass="13646">MAARQSISAPSTQFLRQDAGTFDRRGIRLPARKVVVAVRAAKTFVYTVEKGDNLHRISSQYGVSVPDIQVANEVANENVIYAGQQLLIPTVEVSKPPPVKNVKTWIGGGMVVILVLAALFTKSANK</sequence>